<evidence type="ECO:0000313" key="3">
    <source>
        <dbReference type="Proteomes" id="UP000436006"/>
    </source>
</evidence>
<gene>
    <name evidence="2" type="ORF">GO755_25600</name>
</gene>
<dbReference type="Gene3D" id="3.10.450.50">
    <property type="match status" value="1"/>
</dbReference>
<accession>A0A7K1SHZ0</accession>
<name>A0A7K1SHZ0_9BACT</name>
<dbReference type="RefSeq" id="WP_157588155.1">
    <property type="nucleotide sequence ID" value="NZ_WPIN01000011.1"/>
</dbReference>
<feature type="domain" description="SnoaL-like" evidence="1">
    <location>
        <begin position="3"/>
        <end position="126"/>
    </location>
</feature>
<dbReference type="Pfam" id="PF13474">
    <property type="entry name" value="SnoaL_3"/>
    <property type="match status" value="1"/>
</dbReference>
<keyword evidence="3" id="KW-1185">Reference proteome</keyword>
<protein>
    <recommendedName>
        <fullName evidence="1">SnoaL-like domain-containing protein</fullName>
    </recommendedName>
</protein>
<dbReference type="Proteomes" id="UP000436006">
    <property type="component" value="Unassembled WGS sequence"/>
</dbReference>
<sequence length="137" mass="15517">MEIEEFFTIYQTSAWRKDTTAMINLYDEQAVIFDMWDQGYQSNSLEWSKVIKDWLGSLGEEKVKVDFDMVNIHQSGNVGFASALIQFQAISSDGAVLRSMKNRITLGFSKFENGWKVTHQHTSAPISSNGLTAILDI</sequence>
<organism evidence="2 3">
    <name type="scientific">Spirosoma arboris</name>
    <dbReference type="NCBI Taxonomy" id="2682092"/>
    <lineage>
        <taxon>Bacteria</taxon>
        <taxon>Pseudomonadati</taxon>
        <taxon>Bacteroidota</taxon>
        <taxon>Cytophagia</taxon>
        <taxon>Cytophagales</taxon>
        <taxon>Cytophagaceae</taxon>
        <taxon>Spirosoma</taxon>
    </lineage>
</organism>
<dbReference type="InterPro" id="IPR037401">
    <property type="entry name" value="SnoaL-like"/>
</dbReference>
<dbReference type="SUPFAM" id="SSF54427">
    <property type="entry name" value="NTF2-like"/>
    <property type="match status" value="1"/>
</dbReference>
<dbReference type="EMBL" id="WPIN01000011">
    <property type="protein sequence ID" value="MVM33437.1"/>
    <property type="molecule type" value="Genomic_DNA"/>
</dbReference>
<reference evidence="2 3" key="1">
    <citation type="submission" date="2019-12" db="EMBL/GenBank/DDBJ databases">
        <title>Spirosoma sp. HMF4905 genome sequencing and assembly.</title>
        <authorList>
            <person name="Kang H."/>
            <person name="Cha I."/>
            <person name="Kim H."/>
            <person name="Joh K."/>
        </authorList>
    </citation>
    <scope>NUCLEOTIDE SEQUENCE [LARGE SCALE GENOMIC DNA]</scope>
    <source>
        <strain evidence="2 3">HMF4905</strain>
    </source>
</reference>
<evidence type="ECO:0000313" key="2">
    <source>
        <dbReference type="EMBL" id="MVM33437.1"/>
    </source>
</evidence>
<comment type="caution">
    <text evidence="2">The sequence shown here is derived from an EMBL/GenBank/DDBJ whole genome shotgun (WGS) entry which is preliminary data.</text>
</comment>
<dbReference type="AlphaFoldDB" id="A0A7K1SHZ0"/>
<evidence type="ECO:0000259" key="1">
    <source>
        <dbReference type="Pfam" id="PF13474"/>
    </source>
</evidence>
<dbReference type="InterPro" id="IPR032710">
    <property type="entry name" value="NTF2-like_dom_sf"/>
</dbReference>
<proteinExistence type="predicted"/>